<evidence type="ECO:0000256" key="2">
    <source>
        <dbReference type="ARBA" id="ARBA00004141"/>
    </source>
</evidence>
<accession>A0ABS9AM19</accession>
<dbReference type="PANTHER" id="PTHR45528:SF10">
    <property type="entry name" value="METHYL-ACCEPTING CHEMOTAXIS PROTEIN"/>
    <property type="match status" value="1"/>
</dbReference>
<name>A0ABS9AM19_9GAMM</name>
<keyword evidence="11" id="KW-1185">Reference proteome</keyword>
<evidence type="ECO:0000313" key="10">
    <source>
        <dbReference type="EMBL" id="MCE8022800.1"/>
    </source>
</evidence>
<dbReference type="PANTHER" id="PTHR45528">
    <property type="entry name" value="SENSOR HISTIDINE KINASE CPXA"/>
    <property type="match status" value="1"/>
</dbReference>
<dbReference type="InterPro" id="IPR003660">
    <property type="entry name" value="HAMP_dom"/>
</dbReference>
<comment type="catalytic activity">
    <reaction evidence="1">
        <text>ATP + protein L-histidine = ADP + protein N-phospho-L-histidine.</text>
        <dbReference type="EC" id="2.7.13.3"/>
    </reaction>
</comment>
<evidence type="ECO:0000313" key="11">
    <source>
        <dbReference type="Proteomes" id="UP001320272"/>
    </source>
</evidence>
<evidence type="ECO:0000259" key="9">
    <source>
        <dbReference type="PROSITE" id="PS50885"/>
    </source>
</evidence>
<keyword evidence="6" id="KW-0418">Kinase</keyword>
<dbReference type="EC" id="2.7.13.3" evidence="3"/>
<organism evidence="10 11">
    <name type="scientific">Billgrantia aerodenitrificans</name>
    <dbReference type="NCBI Taxonomy" id="2733483"/>
    <lineage>
        <taxon>Bacteria</taxon>
        <taxon>Pseudomonadati</taxon>
        <taxon>Pseudomonadota</taxon>
        <taxon>Gammaproteobacteria</taxon>
        <taxon>Oceanospirillales</taxon>
        <taxon>Halomonadaceae</taxon>
        <taxon>Billgrantia</taxon>
    </lineage>
</organism>
<evidence type="ECO:0000256" key="6">
    <source>
        <dbReference type="ARBA" id="ARBA00022777"/>
    </source>
</evidence>
<evidence type="ECO:0000256" key="4">
    <source>
        <dbReference type="ARBA" id="ARBA00022553"/>
    </source>
</evidence>
<proteinExistence type="predicted"/>
<dbReference type="Gene3D" id="6.10.340.10">
    <property type="match status" value="1"/>
</dbReference>
<keyword evidence="8" id="KW-0812">Transmembrane</keyword>
<sequence length="99" mass="11442">MFFYAQTLLRKTFSYIFFTRMRAISVAAILVALLLAGGLGWWITRSIDRPLKRMMGYFARMAEGKLDNVISVDSHDEIGQTLQMLEKMQNQLHQLILSI</sequence>
<dbReference type="PROSITE" id="PS50885">
    <property type="entry name" value="HAMP"/>
    <property type="match status" value="1"/>
</dbReference>
<dbReference type="CDD" id="cd06225">
    <property type="entry name" value="HAMP"/>
    <property type="match status" value="1"/>
</dbReference>
<keyword evidence="4" id="KW-0597">Phosphoprotein</keyword>
<keyword evidence="7 8" id="KW-0472">Membrane</keyword>
<keyword evidence="5" id="KW-0808">Transferase</keyword>
<reference evidence="10 11" key="1">
    <citation type="journal article" date="2021" name="Front. Microbiol.">
        <title>Aerobic Denitrification and Heterotrophic Sulfur Oxidation in the Genus Halomonas Revealed by Six Novel Species Characterizations and Genome-Based Analysis.</title>
        <authorList>
            <person name="Wang L."/>
            <person name="Shao Z."/>
        </authorList>
    </citation>
    <scope>NUCLEOTIDE SEQUENCE [LARGE SCALE GENOMIC DNA]</scope>
    <source>
        <strain evidence="10 11">MCCC 1A11058</strain>
    </source>
</reference>
<comment type="subcellular location">
    <subcellularLocation>
        <location evidence="2">Membrane</location>
        <topology evidence="2">Multi-pass membrane protein</topology>
    </subcellularLocation>
</comment>
<dbReference type="Proteomes" id="UP001320272">
    <property type="component" value="Unassembled WGS sequence"/>
</dbReference>
<gene>
    <name evidence="10" type="ORF">HOP59_01440</name>
</gene>
<evidence type="ECO:0000256" key="3">
    <source>
        <dbReference type="ARBA" id="ARBA00012438"/>
    </source>
</evidence>
<keyword evidence="8" id="KW-1133">Transmembrane helix</keyword>
<evidence type="ECO:0000256" key="1">
    <source>
        <dbReference type="ARBA" id="ARBA00000085"/>
    </source>
</evidence>
<feature type="domain" description="HAMP" evidence="9">
    <location>
        <begin position="45"/>
        <end position="97"/>
    </location>
</feature>
<dbReference type="InterPro" id="IPR050398">
    <property type="entry name" value="HssS/ArlS-like"/>
</dbReference>
<dbReference type="SUPFAM" id="SSF158472">
    <property type="entry name" value="HAMP domain-like"/>
    <property type="match status" value="1"/>
</dbReference>
<dbReference type="Pfam" id="PF00672">
    <property type="entry name" value="HAMP"/>
    <property type="match status" value="1"/>
</dbReference>
<dbReference type="SMART" id="SM00304">
    <property type="entry name" value="HAMP"/>
    <property type="match status" value="1"/>
</dbReference>
<feature type="transmembrane region" description="Helical" evidence="8">
    <location>
        <begin position="23"/>
        <end position="44"/>
    </location>
</feature>
<dbReference type="RefSeq" id="WP_234252525.1">
    <property type="nucleotide sequence ID" value="NZ_JABFTV010000001.1"/>
</dbReference>
<comment type="caution">
    <text evidence="10">The sequence shown here is derived from an EMBL/GenBank/DDBJ whole genome shotgun (WGS) entry which is preliminary data.</text>
</comment>
<dbReference type="EMBL" id="JABFTV010000001">
    <property type="protein sequence ID" value="MCE8022800.1"/>
    <property type="molecule type" value="Genomic_DNA"/>
</dbReference>
<evidence type="ECO:0000256" key="5">
    <source>
        <dbReference type="ARBA" id="ARBA00022679"/>
    </source>
</evidence>
<evidence type="ECO:0000256" key="7">
    <source>
        <dbReference type="ARBA" id="ARBA00023136"/>
    </source>
</evidence>
<protein>
    <recommendedName>
        <fullName evidence="3">histidine kinase</fullName>
        <ecNumber evidence="3">2.7.13.3</ecNumber>
    </recommendedName>
</protein>
<evidence type="ECO:0000256" key="8">
    <source>
        <dbReference type="SAM" id="Phobius"/>
    </source>
</evidence>